<evidence type="ECO:0000256" key="4">
    <source>
        <dbReference type="ARBA" id="ARBA00022679"/>
    </source>
</evidence>
<dbReference type="SUPFAM" id="SSF53448">
    <property type="entry name" value="Nucleotide-diphospho-sugar transferases"/>
    <property type="match status" value="1"/>
</dbReference>
<dbReference type="Pfam" id="PF01128">
    <property type="entry name" value="IspD"/>
    <property type="match status" value="1"/>
</dbReference>
<dbReference type="GO" id="GO:0019288">
    <property type="term" value="P:isopentenyl diphosphate biosynthetic process, methylerythritol 4-phosphate pathway"/>
    <property type="evidence" value="ECO:0007669"/>
    <property type="project" value="UniProtKB-UniRule"/>
</dbReference>
<sequence>MKSWFPSGNIYALLLSGGTGSRMGAKMPKQFLELNGKPILLHSLETFLNWGKTKSIILVSNKDYIQETETLSAPHLRERDRIVEGGETRHGSTLAGLSALQISSNDIILIHDAARPFVSADELDGLAKETEEFGVATLATRNYETVLEEEEAGFRFLDRDKIWFMKTPQAIRGDILKKLLEKPASIEPTDLCTWTQTHGIPSKLVESNPYNLKITESSDLPLAEAILPLFQKWNKD</sequence>
<dbReference type="CDD" id="cd02516">
    <property type="entry name" value="CDP-ME_synthetase"/>
    <property type="match status" value="1"/>
</dbReference>
<dbReference type="InterPro" id="IPR029044">
    <property type="entry name" value="Nucleotide-diphossugar_trans"/>
</dbReference>
<keyword evidence="9" id="KW-1185">Reference proteome</keyword>
<dbReference type="RefSeq" id="WP_135649622.1">
    <property type="nucleotide sequence ID" value="NZ_RQGF01000028.1"/>
</dbReference>
<feature type="site" description="Positions MEP for the nucleophilic attack" evidence="7">
    <location>
        <position position="213"/>
    </location>
</feature>
<feature type="site" description="Transition state stabilizer" evidence="7">
    <location>
        <position position="29"/>
    </location>
</feature>
<feature type="site" description="Positions MEP for the nucleophilic attack" evidence="7">
    <location>
        <position position="159"/>
    </location>
</feature>
<accession>A0A4R9K4K6</accession>
<dbReference type="EC" id="2.7.7.60" evidence="7"/>
<evidence type="ECO:0000256" key="3">
    <source>
        <dbReference type="ARBA" id="ARBA00009789"/>
    </source>
</evidence>
<comment type="similarity">
    <text evidence="3 7">Belongs to the IspD/TarI cytidylyltransferase family. IspD subfamily.</text>
</comment>
<comment type="caution">
    <text evidence="8">The sequence shown here is derived from an EMBL/GenBank/DDBJ whole genome shotgun (WGS) entry which is preliminary data.</text>
</comment>
<comment type="pathway">
    <text evidence="2 7">Isoprenoid biosynthesis; isopentenyl diphosphate biosynthesis via DXP pathway; isopentenyl diphosphate from 1-deoxy-D-xylulose 5-phosphate: step 2/6.</text>
</comment>
<dbReference type="InterPro" id="IPR034683">
    <property type="entry name" value="IspD/TarI"/>
</dbReference>
<organism evidence="8 9">
    <name type="scientific">Leptospira sarikeiensis</name>
    <dbReference type="NCBI Taxonomy" id="2484943"/>
    <lineage>
        <taxon>Bacteria</taxon>
        <taxon>Pseudomonadati</taxon>
        <taxon>Spirochaetota</taxon>
        <taxon>Spirochaetia</taxon>
        <taxon>Leptospirales</taxon>
        <taxon>Leptospiraceae</taxon>
        <taxon>Leptospira</taxon>
    </lineage>
</organism>
<dbReference type="HAMAP" id="MF_00108">
    <property type="entry name" value="IspD"/>
    <property type="match status" value="1"/>
</dbReference>
<keyword evidence="5 7" id="KW-0548">Nucleotidyltransferase</keyword>
<dbReference type="InterPro" id="IPR018294">
    <property type="entry name" value="ISPD_synthase_CS"/>
</dbReference>
<comment type="catalytic activity">
    <reaction evidence="1 7">
        <text>2-C-methyl-D-erythritol 4-phosphate + CTP + H(+) = 4-CDP-2-C-methyl-D-erythritol + diphosphate</text>
        <dbReference type="Rhea" id="RHEA:13429"/>
        <dbReference type="ChEBI" id="CHEBI:15378"/>
        <dbReference type="ChEBI" id="CHEBI:33019"/>
        <dbReference type="ChEBI" id="CHEBI:37563"/>
        <dbReference type="ChEBI" id="CHEBI:57823"/>
        <dbReference type="ChEBI" id="CHEBI:58262"/>
        <dbReference type="EC" id="2.7.7.60"/>
    </reaction>
</comment>
<keyword evidence="6 7" id="KW-0414">Isoprene biosynthesis</keyword>
<comment type="function">
    <text evidence="7">Catalyzes the formation of 4-diphosphocytidyl-2-C-methyl-D-erythritol from CTP and 2-C-methyl-D-erythritol 4-phosphate (MEP).</text>
</comment>
<dbReference type="OrthoDB" id="9806837at2"/>
<dbReference type="PANTHER" id="PTHR43015">
    <property type="entry name" value="D-RIBITOL-5-PHOSPHATE CYTIDYLYLTRANSFERASE"/>
    <property type="match status" value="1"/>
</dbReference>
<evidence type="ECO:0000256" key="2">
    <source>
        <dbReference type="ARBA" id="ARBA00004787"/>
    </source>
</evidence>
<protein>
    <recommendedName>
        <fullName evidence="7">2-C-methyl-D-erythritol 4-phosphate cytidylyltransferase</fullName>
        <ecNumber evidence="7">2.7.7.60</ecNumber>
    </recommendedName>
    <alternativeName>
        <fullName evidence="7">4-diphosphocytidyl-2C-methyl-D-erythritol synthase</fullName>
    </alternativeName>
    <alternativeName>
        <fullName evidence="7">MEP cytidylyltransferase</fullName>
        <shortName evidence="7">MCT</shortName>
    </alternativeName>
</protein>
<evidence type="ECO:0000313" key="9">
    <source>
        <dbReference type="Proteomes" id="UP000297762"/>
    </source>
</evidence>
<dbReference type="Proteomes" id="UP000297762">
    <property type="component" value="Unassembled WGS sequence"/>
</dbReference>
<dbReference type="GO" id="GO:0005829">
    <property type="term" value="C:cytosol"/>
    <property type="evidence" value="ECO:0007669"/>
    <property type="project" value="TreeGrafter"/>
</dbReference>
<proteinExistence type="inferred from homology"/>
<dbReference type="Gene3D" id="3.90.550.10">
    <property type="entry name" value="Spore Coat Polysaccharide Biosynthesis Protein SpsA, Chain A"/>
    <property type="match status" value="1"/>
</dbReference>
<dbReference type="GO" id="GO:0050518">
    <property type="term" value="F:2-C-methyl-D-erythritol 4-phosphate cytidylyltransferase activity"/>
    <property type="evidence" value="ECO:0007669"/>
    <property type="project" value="UniProtKB-UniRule"/>
</dbReference>
<keyword evidence="4 7" id="KW-0808">Transferase</keyword>
<gene>
    <name evidence="7" type="primary">ispD</name>
    <name evidence="8" type="ORF">EHQ64_11435</name>
</gene>
<dbReference type="InterPro" id="IPR001228">
    <property type="entry name" value="IspD"/>
</dbReference>
<dbReference type="PANTHER" id="PTHR43015:SF1">
    <property type="entry name" value="D-RIBITOL-5-PHOSPHATE CYTIDYLYLTRANSFERASE"/>
    <property type="match status" value="1"/>
</dbReference>
<evidence type="ECO:0000256" key="6">
    <source>
        <dbReference type="ARBA" id="ARBA00023229"/>
    </source>
</evidence>
<evidence type="ECO:0000313" key="8">
    <source>
        <dbReference type="EMBL" id="TGL60448.1"/>
    </source>
</evidence>
<dbReference type="EMBL" id="RQGF01000028">
    <property type="protein sequence ID" value="TGL60448.1"/>
    <property type="molecule type" value="Genomic_DNA"/>
</dbReference>
<dbReference type="PROSITE" id="PS01295">
    <property type="entry name" value="ISPD"/>
    <property type="match status" value="1"/>
</dbReference>
<name>A0A4R9K4K6_9LEPT</name>
<evidence type="ECO:0000256" key="7">
    <source>
        <dbReference type="HAMAP-Rule" id="MF_00108"/>
    </source>
</evidence>
<feature type="site" description="Transition state stabilizer" evidence="7">
    <location>
        <position position="22"/>
    </location>
</feature>
<reference evidence="8" key="1">
    <citation type="journal article" date="2019" name="PLoS Negl. Trop. Dis.">
        <title>Revisiting the worldwide diversity of Leptospira species in the environment.</title>
        <authorList>
            <person name="Vincent A.T."/>
            <person name="Schiettekatte O."/>
            <person name="Bourhy P."/>
            <person name="Veyrier F.J."/>
            <person name="Picardeau M."/>
        </authorList>
    </citation>
    <scope>NUCLEOTIDE SEQUENCE [LARGE SCALE GENOMIC DNA]</scope>
    <source>
        <strain evidence="8">201702455</strain>
    </source>
</reference>
<dbReference type="UniPathway" id="UPA00056">
    <property type="reaction ID" value="UER00093"/>
</dbReference>
<evidence type="ECO:0000256" key="1">
    <source>
        <dbReference type="ARBA" id="ARBA00001282"/>
    </source>
</evidence>
<dbReference type="AlphaFoldDB" id="A0A4R9K4K6"/>
<evidence type="ECO:0000256" key="5">
    <source>
        <dbReference type="ARBA" id="ARBA00022695"/>
    </source>
</evidence>